<dbReference type="SMART" id="SM01003">
    <property type="entry name" value="AlaDh_PNT_N"/>
    <property type="match status" value="1"/>
</dbReference>
<protein>
    <recommendedName>
        <fullName evidence="1">Alanine dehydrogenase/pyridine nucleotide transhydrogenase N-terminal domain-containing protein</fullName>
    </recommendedName>
</protein>
<dbReference type="InterPro" id="IPR007886">
    <property type="entry name" value="AlaDH/PNT_N"/>
</dbReference>
<proteinExistence type="predicted"/>
<dbReference type="GO" id="GO:0005886">
    <property type="term" value="C:plasma membrane"/>
    <property type="evidence" value="ECO:0007669"/>
    <property type="project" value="TreeGrafter"/>
</dbReference>
<reference evidence="2 3" key="1">
    <citation type="submission" date="2023-08" db="EMBL/GenBank/DDBJ databases">
        <title>Helicovermis profunda gen. nov., sp. nov., a novel mesophilic, fermentative bacterium within the Bacillota from a deep-sea hydrothermal vent chimney.</title>
        <authorList>
            <person name="Miyazaki U."/>
            <person name="Mizutani D."/>
            <person name="Hashimoto Y."/>
            <person name="Tame A."/>
            <person name="Sawayama S."/>
            <person name="Miyazaki J."/>
            <person name="Takai K."/>
            <person name="Nakagawa S."/>
        </authorList>
    </citation>
    <scope>NUCLEOTIDE SEQUENCE [LARGE SCALE GENOMIC DNA]</scope>
    <source>
        <strain evidence="2 3">S502</strain>
    </source>
</reference>
<dbReference type="RefSeq" id="WP_338535752.1">
    <property type="nucleotide sequence ID" value="NZ_AP028654.1"/>
</dbReference>
<dbReference type="Pfam" id="PF05222">
    <property type="entry name" value="AlaDh_PNT_N"/>
    <property type="match status" value="1"/>
</dbReference>
<gene>
    <name evidence="2" type="ORF">HLPR_24840</name>
</gene>
<accession>A0AAU9EKM6</accession>
<feature type="domain" description="Alanine dehydrogenase/pyridine nucleotide transhydrogenase N-terminal" evidence="1">
    <location>
        <begin position="6"/>
        <end position="145"/>
    </location>
</feature>
<evidence type="ECO:0000313" key="3">
    <source>
        <dbReference type="Proteomes" id="UP001321786"/>
    </source>
</evidence>
<dbReference type="Gene3D" id="3.40.50.720">
    <property type="entry name" value="NAD(P)-binding Rossmann-like Domain"/>
    <property type="match status" value="2"/>
</dbReference>
<sequence length="371" mass="42317">MTKNFGFLKMNKEINEKRAFLPDFFEELKECDVNIWLESGYGSKLGFTEEDYLEKNNEIKFSSRKDIFSKDVVIVLRTPEEYELNNMKKGSVLISMLHYHTRERRNKFIKKLGISAFSMDSMVDDHGKRVVVNSYGTAFNGANIALNELEKKNVQMKVNNDKPINVSVIGVGDIGLAVAKAFKNLSNERMKSISNYNGLKITMFTRSITSNENILKNELRSTDILVDASSRDDTSKSIISNVMINELSEYAVILDITADPYDFDIESFQVKAIEGIPTGDLDQTVFEIDDKAYEKISEIASTKFRRVVVSCNAWPGVDPIVSKKLYALQLLPILKVLIQKGHDNIDENSKDYYERILYKSSYECFENSIVN</sequence>
<dbReference type="PANTHER" id="PTHR42795:SF1">
    <property type="entry name" value="ALANINE DEHYDROGENASE"/>
    <property type="match status" value="1"/>
</dbReference>
<dbReference type="GO" id="GO:0006524">
    <property type="term" value="P:alanine catabolic process"/>
    <property type="evidence" value="ECO:0007669"/>
    <property type="project" value="TreeGrafter"/>
</dbReference>
<dbReference type="PANTHER" id="PTHR42795">
    <property type="entry name" value="ALANINE DEHYDROGENASE"/>
    <property type="match status" value="1"/>
</dbReference>
<evidence type="ECO:0000313" key="2">
    <source>
        <dbReference type="EMBL" id="BEP30153.1"/>
    </source>
</evidence>
<dbReference type="SUPFAM" id="SSF52283">
    <property type="entry name" value="Formate/glycerate dehydrogenase catalytic domain-like"/>
    <property type="match status" value="1"/>
</dbReference>
<dbReference type="AlphaFoldDB" id="A0AAU9EKM6"/>
<organism evidence="2 3">
    <name type="scientific">Helicovermis profundi</name>
    <dbReference type="NCBI Taxonomy" id="3065157"/>
    <lineage>
        <taxon>Bacteria</taxon>
        <taxon>Bacillati</taxon>
        <taxon>Bacillota</taxon>
        <taxon>Clostridia</taxon>
        <taxon>Helicovermis</taxon>
    </lineage>
</organism>
<dbReference type="Proteomes" id="UP001321786">
    <property type="component" value="Chromosome"/>
</dbReference>
<evidence type="ECO:0000259" key="1">
    <source>
        <dbReference type="SMART" id="SM01003"/>
    </source>
</evidence>
<dbReference type="EMBL" id="AP028654">
    <property type="protein sequence ID" value="BEP30153.1"/>
    <property type="molecule type" value="Genomic_DNA"/>
</dbReference>
<name>A0AAU9EKM6_9FIRM</name>
<keyword evidence="3" id="KW-1185">Reference proteome</keyword>
<dbReference type="GO" id="GO:0000286">
    <property type="term" value="F:alanine dehydrogenase activity"/>
    <property type="evidence" value="ECO:0007669"/>
    <property type="project" value="TreeGrafter"/>
</dbReference>
<dbReference type="KEGG" id="hprf:HLPR_24840"/>